<evidence type="ECO:0000313" key="1">
    <source>
        <dbReference type="EMBL" id="KAG5524620.1"/>
    </source>
</evidence>
<organism evidence="1 2">
    <name type="scientific">Rhododendron griersonianum</name>
    <dbReference type="NCBI Taxonomy" id="479676"/>
    <lineage>
        <taxon>Eukaryota</taxon>
        <taxon>Viridiplantae</taxon>
        <taxon>Streptophyta</taxon>
        <taxon>Embryophyta</taxon>
        <taxon>Tracheophyta</taxon>
        <taxon>Spermatophyta</taxon>
        <taxon>Magnoliopsida</taxon>
        <taxon>eudicotyledons</taxon>
        <taxon>Gunneridae</taxon>
        <taxon>Pentapetalae</taxon>
        <taxon>asterids</taxon>
        <taxon>Ericales</taxon>
        <taxon>Ericaceae</taxon>
        <taxon>Ericoideae</taxon>
        <taxon>Rhodoreae</taxon>
        <taxon>Rhododendron</taxon>
    </lineage>
</organism>
<dbReference type="Proteomes" id="UP000823749">
    <property type="component" value="Chromosome 11"/>
</dbReference>
<dbReference type="EMBL" id="JACTNZ010000011">
    <property type="protein sequence ID" value="KAG5524620.1"/>
    <property type="molecule type" value="Genomic_DNA"/>
</dbReference>
<sequence>MFQVFCRLSGNSNFRLIQYRVLVESSSVCLLVREACLWLKPASLGKIMESSGKMFEQLFMVFGKARPAEPVDYNKRCPLCKIPVLLLKLNGKRESTPIKTYVLSFLLTCHPHLKMWTLQAKKFCPQLIVSVWFLMYRDPTLFDSHRSFPCVKFIQLRQMLVDSLQLDHDACGNLDSMILPCCGELREPKGGHYHNIVEIMKNAGKCLLSEYAAGVTTVCVHFSFHFRPAECTKIWSFVSSCSAAVLGMSLSFVSNKSFAYLILRKWSSKWLIVLETCWTDILMFSVYNQEVYFYAINTNAQALLQSAAKKPLQIGELFTRGLALWWESTLGRTSCGGIKGTDCWRCIEFNFSGLPPLSYVMVW</sequence>
<proteinExistence type="predicted"/>
<dbReference type="AlphaFoldDB" id="A0AAV6I9Y1"/>
<accession>A0AAV6I9Y1</accession>
<gene>
    <name evidence="1" type="ORF">RHGRI_031329</name>
</gene>
<reference evidence="1" key="1">
    <citation type="submission" date="2020-08" db="EMBL/GenBank/DDBJ databases">
        <title>Plant Genome Project.</title>
        <authorList>
            <person name="Zhang R.-G."/>
        </authorList>
    </citation>
    <scope>NUCLEOTIDE SEQUENCE</scope>
    <source>
        <strain evidence="1">WSP0</strain>
        <tissue evidence="1">Leaf</tissue>
    </source>
</reference>
<keyword evidence="2" id="KW-1185">Reference proteome</keyword>
<evidence type="ECO:0000313" key="2">
    <source>
        <dbReference type="Proteomes" id="UP000823749"/>
    </source>
</evidence>
<protein>
    <submittedName>
        <fullName evidence="1">Uncharacterized protein</fullName>
    </submittedName>
</protein>
<comment type="caution">
    <text evidence="1">The sequence shown here is derived from an EMBL/GenBank/DDBJ whole genome shotgun (WGS) entry which is preliminary data.</text>
</comment>
<name>A0AAV6I9Y1_9ERIC</name>